<comment type="caution">
    <text evidence="1">The sequence shown here is derived from an EMBL/GenBank/DDBJ whole genome shotgun (WGS) entry which is preliminary data.</text>
</comment>
<evidence type="ECO:0000313" key="2">
    <source>
        <dbReference type="Proteomes" id="UP000660554"/>
    </source>
</evidence>
<reference evidence="2" key="1">
    <citation type="submission" date="2020-09" db="EMBL/GenBank/DDBJ databases">
        <title>Whole genome shotgun sequence of Streptomyces cinnamonensis NBRC 15873.</title>
        <authorList>
            <person name="Komaki H."/>
            <person name="Tamura T."/>
        </authorList>
    </citation>
    <scope>NUCLEOTIDE SEQUENCE [LARGE SCALE GENOMIC DNA]</scope>
    <source>
        <strain evidence="2">NBRC 15873</strain>
    </source>
</reference>
<proteinExistence type="predicted"/>
<evidence type="ECO:0000313" key="1">
    <source>
        <dbReference type="EMBL" id="GHI14633.1"/>
    </source>
</evidence>
<dbReference type="Proteomes" id="UP000660554">
    <property type="component" value="Unassembled WGS sequence"/>
</dbReference>
<name>A0ABQ3NPB7_STRVG</name>
<dbReference type="EMBL" id="BNDV01000008">
    <property type="protein sequence ID" value="GHI14633.1"/>
    <property type="molecule type" value="Genomic_DNA"/>
</dbReference>
<organism evidence="1 2">
    <name type="scientific">Streptomyces virginiae</name>
    <name type="common">Streptomyces cinnamonensis</name>
    <dbReference type="NCBI Taxonomy" id="1961"/>
    <lineage>
        <taxon>Bacteria</taxon>
        <taxon>Bacillati</taxon>
        <taxon>Actinomycetota</taxon>
        <taxon>Actinomycetes</taxon>
        <taxon>Kitasatosporales</taxon>
        <taxon>Streptomycetaceae</taxon>
        <taxon>Streptomyces</taxon>
    </lineage>
</organism>
<sequence length="231" mass="24682">MIARPSDDLTAAFARLGGEDDGQVWSDLWDDLCHLNCVDDDSFLALPYLAAVSAGRAPGAPHEAVSMAGLIVSAADGEQTARHAEEIAVFLRTARRLLGETGDDTPAFVHLLQGILAFEGERVWSTGRLEGLFTQEYEVDCPACSSTLFVAFGEYGDFASAGDYVTSDPVKAALLPADPTALDPLPARLHRMATQAGQEKVAHGLTCLFGRATCPDCEEVFAVSDQVLETY</sequence>
<keyword evidence="2" id="KW-1185">Reference proteome</keyword>
<dbReference type="GeneID" id="86951978"/>
<gene>
    <name evidence="1" type="ORF">Scinn_40960</name>
</gene>
<accession>A0ABQ3NPB7</accession>
<dbReference type="RefSeq" id="WP_053683463.1">
    <property type="nucleotide sequence ID" value="NZ_BMRU01000023.1"/>
</dbReference>
<protein>
    <submittedName>
        <fullName evidence="1">Uncharacterized protein</fullName>
    </submittedName>
</protein>